<dbReference type="EMBL" id="JAULSY010000155">
    <property type="protein sequence ID" value="KAK0661206.1"/>
    <property type="molecule type" value="Genomic_DNA"/>
</dbReference>
<feature type="compositionally biased region" description="Low complexity" evidence="1">
    <location>
        <begin position="403"/>
        <end position="433"/>
    </location>
</feature>
<evidence type="ECO:0000313" key="3">
    <source>
        <dbReference type="Proteomes" id="UP001174997"/>
    </source>
</evidence>
<dbReference type="AlphaFoldDB" id="A0AA40D3F5"/>
<gene>
    <name evidence="2" type="ORF">QBC41DRAFT_236039</name>
</gene>
<evidence type="ECO:0000256" key="1">
    <source>
        <dbReference type="SAM" id="MobiDB-lite"/>
    </source>
</evidence>
<evidence type="ECO:0000313" key="2">
    <source>
        <dbReference type="EMBL" id="KAK0661206.1"/>
    </source>
</evidence>
<organism evidence="2 3">
    <name type="scientific">Cercophora samala</name>
    <dbReference type="NCBI Taxonomy" id="330535"/>
    <lineage>
        <taxon>Eukaryota</taxon>
        <taxon>Fungi</taxon>
        <taxon>Dikarya</taxon>
        <taxon>Ascomycota</taxon>
        <taxon>Pezizomycotina</taxon>
        <taxon>Sordariomycetes</taxon>
        <taxon>Sordariomycetidae</taxon>
        <taxon>Sordariales</taxon>
        <taxon>Lasiosphaeriaceae</taxon>
        <taxon>Cercophora</taxon>
    </lineage>
</organism>
<feature type="compositionally biased region" description="Low complexity" evidence="1">
    <location>
        <begin position="384"/>
        <end position="393"/>
    </location>
</feature>
<feature type="compositionally biased region" description="Gly residues" evidence="1">
    <location>
        <begin position="223"/>
        <end position="266"/>
    </location>
</feature>
<sequence>MSIWGKEGKEHELVDRDWPTTTWYRTKSWTGAADPTNAELENEGKVAWNWLNTTYGDKAYTGSSKTLLVATLYHPGLKMIYQCTIPRGTTSGFHPYLRDKSNAAKFPTWWDAASQFKTKPEDGSAPVGRGPQRLDAEDGAWALFEMSLKTPQLRAKYVQNGKFLSGKDNSFIRLLVYGTRPNKAFGIQELCNTYSKKIPCCQKVCAALGGIWIKPHPKSLLDVGGGEEVGDKSGGGNGGGAGGSGSGGSSSKDNGGGSGGKGGGSDKGSSDYGSDDYGDVDWSQVPGMNDASNKTAGAKQGVKSTRPTPGTQRPINPSTGSGKPVPTASKPATKLNTQPGKPLQKPTAPSGTTPTTPSSKTPPKQPLGERSPSTLNAQSPPPATASAASSKTPLKQASKTESKTSSTTTSKLGALKSAVSSSKTSGTVSSTSK</sequence>
<dbReference type="Proteomes" id="UP001174997">
    <property type="component" value="Unassembled WGS sequence"/>
</dbReference>
<feature type="region of interest" description="Disordered" evidence="1">
    <location>
        <begin position="223"/>
        <end position="433"/>
    </location>
</feature>
<keyword evidence="3" id="KW-1185">Reference proteome</keyword>
<proteinExistence type="predicted"/>
<protein>
    <submittedName>
        <fullName evidence="2">Uncharacterized protein</fullName>
    </submittedName>
</protein>
<name>A0AA40D3F5_9PEZI</name>
<feature type="compositionally biased region" description="Low complexity" evidence="1">
    <location>
        <begin position="345"/>
        <end position="362"/>
    </location>
</feature>
<feature type="compositionally biased region" description="Polar residues" evidence="1">
    <location>
        <begin position="302"/>
        <end position="321"/>
    </location>
</feature>
<comment type="caution">
    <text evidence="2">The sequence shown here is derived from an EMBL/GenBank/DDBJ whole genome shotgun (WGS) entry which is preliminary data.</text>
</comment>
<reference evidence="2" key="1">
    <citation type="submission" date="2023-06" db="EMBL/GenBank/DDBJ databases">
        <title>Genome-scale phylogeny and comparative genomics of the fungal order Sordariales.</title>
        <authorList>
            <consortium name="Lawrence Berkeley National Laboratory"/>
            <person name="Hensen N."/>
            <person name="Bonometti L."/>
            <person name="Westerberg I."/>
            <person name="Brannstrom I.O."/>
            <person name="Guillou S."/>
            <person name="Cros-Aarteil S."/>
            <person name="Calhoun S."/>
            <person name="Haridas S."/>
            <person name="Kuo A."/>
            <person name="Mondo S."/>
            <person name="Pangilinan J."/>
            <person name="Riley R."/>
            <person name="Labutti K."/>
            <person name="Andreopoulos B."/>
            <person name="Lipzen A."/>
            <person name="Chen C."/>
            <person name="Yanf M."/>
            <person name="Daum C."/>
            <person name="Ng V."/>
            <person name="Clum A."/>
            <person name="Steindorff A."/>
            <person name="Ohm R."/>
            <person name="Martin F."/>
            <person name="Silar P."/>
            <person name="Natvig D."/>
            <person name="Lalanne C."/>
            <person name="Gautier V."/>
            <person name="Ament-Velasquez S.L."/>
            <person name="Kruys A."/>
            <person name="Hutchinson M.I."/>
            <person name="Powell A.J."/>
            <person name="Barry K."/>
            <person name="Miller A.N."/>
            <person name="Grigoriev I.V."/>
            <person name="Debuchy R."/>
            <person name="Gladieux P."/>
            <person name="Thoren M.H."/>
            <person name="Johannesson H."/>
        </authorList>
    </citation>
    <scope>NUCLEOTIDE SEQUENCE</scope>
    <source>
        <strain evidence="2">CBS 307.81</strain>
    </source>
</reference>
<accession>A0AA40D3F5</accession>